<dbReference type="PANTHER" id="PTHR33875:SF2">
    <property type="entry name" value="ACR183CP"/>
    <property type="match status" value="1"/>
</dbReference>
<organism evidence="3 4">
    <name type="scientific">Euplotes crassus</name>
    <dbReference type="NCBI Taxonomy" id="5936"/>
    <lineage>
        <taxon>Eukaryota</taxon>
        <taxon>Sar</taxon>
        <taxon>Alveolata</taxon>
        <taxon>Ciliophora</taxon>
        <taxon>Intramacronucleata</taxon>
        <taxon>Spirotrichea</taxon>
        <taxon>Hypotrichia</taxon>
        <taxon>Euplotida</taxon>
        <taxon>Euplotidae</taxon>
        <taxon>Moneuplotes</taxon>
    </lineage>
</organism>
<feature type="domain" description="Thioredoxin-like fold" evidence="2">
    <location>
        <begin position="37"/>
        <end position="208"/>
    </location>
</feature>
<dbReference type="Proteomes" id="UP001295684">
    <property type="component" value="Unassembled WGS sequence"/>
</dbReference>
<feature type="signal peptide" evidence="1">
    <location>
        <begin position="1"/>
        <end position="22"/>
    </location>
</feature>
<comment type="caution">
    <text evidence="3">The sequence shown here is derived from an EMBL/GenBank/DDBJ whole genome shotgun (WGS) entry which is preliminary data.</text>
</comment>
<keyword evidence="1" id="KW-0732">Signal</keyword>
<accession>A0AAD2D4P4</accession>
<evidence type="ECO:0000259" key="2">
    <source>
        <dbReference type="Pfam" id="PF13462"/>
    </source>
</evidence>
<dbReference type="InterPro" id="IPR036249">
    <property type="entry name" value="Thioredoxin-like_sf"/>
</dbReference>
<dbReference type="EMBL" id="CAMPGE010021725">
    <property type="protein sequence ID" value="CAI2379850.1"/>
    <property type="molecule type" value="Genomic_DNA"/>
</dbReference>
<keyword evidence="4" id="KW-1185">Reference proteome</keyword>
<dbReference type="Gene3D" id="3.40.30.10">
    <property type="entry name" value="Glutaredoxin"/>
    <property type="match status" value="1"/>
</dbReference>
<dbReference type="SUPFAM" id="SSF52833">
    <property type="entry name" value="Thioredoxin-like"/>
    <property type="match status" value="1"/>
</dbReference>
<dbReference type="Pfam" id="PF13462">
    <property type="entry name" value="Thioredoxin_4"/>
    <property type="match status" value="1"/>
</dbReference>
<evidence type="ECO:0000313" key="3">
    <source>
        <dbReference type="EMBL" id="CAI2379850.1"/>
    </source>
</evidence>
<protein>
    <recommendedName>
        <fullName evidence="2">Thioredoxin-like fold domain-containing protein</fullName>
    </recommendedName>
</protein>
<dbReference type="InterPro" id="IPR012336">
    <property type="entry name" value="Thioredoxin-like_fold"/>
</dbReference>
<gene>
    <name evidence="3" type="ORF">ECRASSUSDP1_LOCUS21270</name>
</gene>
<dbReference type="AlphaFoldDB" id="A0AAD2D4P4"/>
<reference evidence="3" key="1">
    <citation type="submission" date="2023-07" db="EMBL/GenBank/DDBJ databases">
        <authorList>
            <consortium name="AG Swart"/>
            <person name="Singh M."/>
            <person name="Singh A."/>
            <person name="Seah K."/>
            <person name="Emmerich C."/>
        </authorList>
    </citation>
    <scope>NUCLEOTIDE SEQUENCE</scope>
    <source>
        <strain evidence="3">DP1</strain>
    </source>
</reference>
<evidence type="ECO:0000256" key="1">
    <source>
        <dbReference type="SAM" id="SignalP"/>
    </source>
</evidence>
<sequence>MKTAIAFAVIVALAICVPPIPSHPDGFVFSSPETKKARIDIYEDLLCIDCKHFEGPFKNFLNSHEVDGVAITDLVEVVVHIFPLPYHHHAFFPAQLGAFIADQNNNHTEFFEYSDWIFDHQDEFNSGSVELTQPQVQAKLCAEASADLAFLDESACLQEFSNNDHNNDARISFKLAAYYGVNGTPTTFLNGVEVDAPLTTQGWVNLVKPYVTSEATAF</sequence>
<evidence type="ECO:0000313" key="4">
    <source>
        <dbReference type="Proteomes" id="UP001295684"/>
    </source>
</evidence>
<proteinExistence type="predicted"/>
<feature type="chain" id="PRO_5042195121" description="Thioredoxin-like fold domain-containing protein" evidence="1">
    <location>
        <begin position="23"/>
        <end position="218"/>
    </location>
</feature>
<dbReference type="PANTHER" id="PTHR33875">
    <property type="entry name" value="OS09G0542200 PROTEIN"/>
    <property type="match status" value="1"/>
</dbReference>
<name>A0AAD2D4P4_EUPCR</name>